<dbReference type="Proteomes" id="UP001139369">
    <property type="component" value="Unassembled WGS sequence"/>
</dbReference>
<dbReference type="EMBL" id="JAKQYM010000015">
    <property type="protein sequence ID" value="MCI2230325.1"/>
    <property type="molecule type" value="Genomic_DNA"/>
</dbReference>
<evidence type="ECO:0000256" key="5">
    <source>
        <dbReference type="ARBA" id="ARBA00023049"/>
    </source>
</evidence>
<evidence type="ECO:0000259" key="6">
    <source>
        <dbReference type="PROSITE" id="PS50249"/>
    </source>
</evidence>
<evidence type="ECO:0000256" key="1">
    <source>
        <dbReference type="ARBA" id="ARBA00022670"/>
    </source>
</evidence>
<proteinExistence type="predicted"/>
<dbReference type="PANTHER" id="PTHR30471:SF3">
    <property type="entry name" value="UPF0758 PROTEIN YEES-RELATED"/>
    <property type="match status" value="1"/>
</dbReference>
<evidence type="ECO:0000313" key="7">
    <source>
        <dbReference type="EMBL" id="MCI2230325.1"/>
    </source>
</evidence>
<dbReference type="AlphaFoldDB" id="A0A9X2AMM1"/>
<dbReference type="GO" id="GO:0046872">
    <property type="term" value="F:metal ion binding"/>
    <property type="evidence" value="ECO:0007669"/>
    <property type="project" value="UniProtKB-KW"/>
</dbReference>
<dbReference type="PROSITE" id="PS50249">
    <property type="entry name" value="MPN"/>
    <property type="match status" value="1"/>
</dbReference>
<dbReference type="PROSITE" id="PS01302">
    <property type="entry name" value="UPF0758"/>
    <property type="match status" value="1"/>
</dbReference>
<dbReference type="PANTHER" id="PTHR30471">
    <property type="entry name" value="DNA REPAIR PROTEIN RADC"/>
    <property type="match status" value="1"/>
</dbReference>
<dbReference type="RefSeq" id="WP_242179435.1">
    <property type="nucleotide sequence ID" value="NZ_JAKQYM010000015.1"/>
</dbReference>
<keyword evidence="5" id="KW-0482">Metalloprotease</keyword>
<dbReference type="GO" id="GO:0008237">
    <property type="term" value="F:metallopeptidase activity"/>
    <property type="evidence" value="ECO:0007669"/>
    <property type="project" value="UniProtKB-KW"/>
</dbReference>
<keyword evidence="1" id="KW-0645">Protease</keyword>
<evidence type="ECO:0000313" key="8">
    <source>
        <dbReference type="Proteomes" id="UP001139369"/>
    </source>
</evidence>
<dbReference type="CDD" id="cd08071">
    <property type="entry name" value="MPN_DUF2466"/>
    <property type="match status" value="1"/>
</dbReference>
<evidence type="ECO:0000256" key="4">
    <source>
        <dbReference type="ARBA" id="ARBA00022833"/>
    </source>
</evidence>
<feature type="domain" description="MPN" evidence="6">
    <location>
        <begin position="29"/>
        <end position="154"/>
    </location>
</feature>
<dbReference type="InterPro" id="IPR025657">
    <property type="entry name" value="RadC_JAB"/>
</dbReference>
<comment type="caution">
    <text evidence="7">The sequence shown here is derived from an EMBL/GenBank/DDBJ whole genome shotgun (WGS) entry which is preliminary data.</text>
</comment>
<dbReference type="InterPro" id="IPR037518">
    <property type="entry name" value="MPN"/>
</dbReference>
<organism evidence="7 8">
    <name type="scientific">Polaribacter marinus</name>
    <dbReference type="NCBI Taxonomy" id="2916838"/>
    <lineage>
        <taxon>Bacteria</taxon>
        <taxon>Pseudomonadati</taxon>
        <taxon>Bacteroidota</taxon>
        <taxon>Flavobacteriia</taxon>
        <taxon>Flavobacteriales</taxon>
        <taxon>Flavobacteriaceae</taxon>
    </lineage>
</organism>
<keyword evidence="8" id="KW-1185">Reference proteome</keyword>
<keyword evidence="3" id="KW-0378">Hydrolase</keyword>
<evidence type="ECO:0000256" key="2">
    <source>
        <dbReference type="ARBA" id="ARBA00022723"/>
    </source>
</evidence>
<gene>
    <name evidence="7" type="ORF">MC378_14190</name>
</gene>
<name>A0A9X2AMM1_9FLAO</name>
<sequence>MKTLPSIELLGSSYIEIHYQRPHQQEMHHISCAKDADEILRKYINPKQLDLRECFWVILLTNANRVLSVSEISQGTSRGVLTNPKYIFQLALLTNASAIIVAHNHPSGNLNFSKRDISETKKIKRLATLMDITLLDHIIITSESFVSMAEEDEL</sequence>
<evidence type="ECO:0000256" key="3">
    <source>
        <dbReference type="ARBA" id="ARBA00022801"/>
    </source>
</evidence>
<dbReference type="Pfam" id="PF04002">
    <property type="entry name" value="RadC"/>
    <property type="match status" value="1"/>
</dbReference>
<keyword evidence="4" id="KW-0862">Zinc</keyword>
<protein>
    <submittedName>
        <fullName evidence="7">JAB domain-containing protein</fullName>
    </submittedName>
</protein>
<dbReference type="InterPro" id="IPR020891">
    <property type="entry name" value="UPF0758_CS"/>
</dbReference>
<dbReference type="GO" id="GO:0006508">
    <property type="term" value="P:proteolysis"/>
    <property type="evidence" value="ECO:0007669"/>
    <property type="project" value="UniProtKB-KW"/>
</dbReference>
<accession>A0A9X2AMM1</accession>
<reference evidence="7" key="1">
    <citation type="submission" date="2022-02" db="EMBL/GenBank/DDBJ databases">
        <title>Polaribacter sp. MSW13, isolated from seawater.</title>
        <authorList>
            <person name="Kristyanto S."/>
            <person name="Jung J."/>
            <person name="Jeon C.O."/>
        </authorList>
    </citation>
    <scope>NUCLEOTIDE SEQUENCE</scope>
    <source>
        <strain evidence="7">MSW13</strain>
    </source>
</reference>
<dbReference type="InterPro" id="IPR001405">
    <property type="entry name" value="UPF0758"/>
</dbReference>
<dbReference type="Gene3D" id="3.40.140.10">
    <property type="entry name" value="Cytidine Deaminase, domain 2"/>
    <property type="match status" value="1"/>
</dbReference>
<keyword evidence="2" id="KW-0479">Metal-binding</keyword>